<dbReference type="InterPro" id="IPR013406">
    <property type="entry name" value="CHP02574_addiction_mod"/>
</dbReference>
<dbReference type="EMBL" id="CP012670">
    <property type="protein sequence ID" value="AUX23289.1"/>
    <property type="molecule type" value="Genomic_DNA"/>
</dbReference>
<proteinExistence type="predicted"/>
<evidence type="ECO:0000313" key="2">
    <source>
        <dbReference type="Proteomes" id="UP000295781"/>
    </source>
</evidence>
<evidence type="ECO:0000313" key="1">
    <source>
        <dbReference type="EMBL" id="AUX23289.1"/>
    </source>
</evidence>
<dbReference type="RefSeq" id="WP_129348345.1">
    <property type="nucleotide sequence ID" value="NZ_CP012670.1"/>
</dbReference>
<dbReference type="Proteomes" id="UP000295781">
    <property type="component" value="Chromosome"/>
</dbReference>
<protein>
    <recommendedName>
        <fullName evidence="3">Addiction module antitoxin RelB</fullName>
    </recommendedName>
</protein>
<name>A0A4P2Q213_SORCE</name>
<evidence type="ECO:0008006" key="3">
    <source>
        <dbReference type="Google" id="ProtNLM"/>
    </source>
</evidence>
<gene>
    <name evidence="1" type="ORF">SOCEGT47_038120</name>
</gene>
<accession>A0A4P2Q213</accession>
<sequence length="75" mass="8372">MSTARKLLQEALDLDEGERAMLALQLMDSLSRPDVRDEAAWIEEIERRAHRALSGQSPGVDVDDAVARIERDLGL</sequence>
<dbReference type="AlphaFoldDB" id="A0A4P2Q213"/>
<reference evidence="1 2" key="1">
    <citation type="submission" date="2015-09" db="EMBL/GenBank/DDBJ databases">
        <title>Sorangium comparison.</title>
        <authorList>
            <person name="Zaburannyi N."/>
            <person name="Bunk B."/>
            <person name="Overmann J."/>
            <person name="Mueller R."/>
        </authorList>
    </citation>
    <scope>NUCLEOTIDE SEQUENCE [LARGE SCALE GENOMIC DNA]</scope>
    <source>
        <strain evidence="1 2">So ceGT47</strain>
    </source>
</reference>
<organism evidence="1 2">
    <name type="scientific">Sorangium cellulosum</name>
    <name type="common">Polyangium cellulosum</name>
    <dbReference type="NCBI Taxonomy" id="56"/>
    <lineage>
        <taxon>Bacteria</taxon>
        <taxon>Pseudomonadati</taxon>
        <taxon>Myxococcota</taxon>
        <taxon>Polyangia</taxon>
        <taxon>Polyangiales</taxon>
        <taxon>Polyangiaceae</taxon>
        <taxon>Sorangium</taxon>
    </lineage>
</organism>
<dbReference type="Pfam" id="PF09720">
    <property type="entry name" value="Unstab_antitox"/>
    <property type="match status" value="1"/>
</dbReference>